<dbReference type="InterPro" id="IPR015422">
    <property type="entry name" value="PyrdxlP-dep_Trfase_small"/>
</dbReference>
<dbReference type="Proteomes" id="UP000060602">
    <property type="component" value="Chromosome"/>
</dbReference>
<dbReference type="Pfam" id="PF00202">
    <property type="entry name" value="Aminotran_3"/>
    <property type="match status" value="1"/>
</dbReference>
<dbReference type="RefSeq" id="WP_061072965.1">
    <property type="nucleotide sequence ID" value="NZ_CP014060.2"/>
</dbReference>
<name>A0A0X8P1E5_ALCXX</name>
<gene>
    <name evidence="4" type="ORF">AL504_20160</name>
</gene>
<evidence type="ECO:0000313" key="5">
    <source>
        <dbReference type="Proteomes" id="UP000060602"/>
    </source>
</evidence>
<dbReference type="InterPro" id="IPR005814">
    <property type="entry name" value="Aminotrans_3"/>
</dbReference>
<evidence type="ECO:0000256" key="1">
    <source>
        <dbReference type="ARBA" id="ARBA00001933"/>
    </source>
</evidence>
<sequence length="436" mass="47647">MQFDKSKAYGKLAKQLIPGGGHTYSKGDDQFPELSPGFITRGKGSQAWDLDGNQFLDWGMGLRSVCLGHAYEPVLESVRAQLENGVNFTRPAPLEAELAQLLVDLVPCAEMVKFAKNGSDVTTAAVRLARAFTGRDMIIRCLDHPFFSVDDWFIGDTAMDAGIPQSSKDLTRHFPFNDAKALERLLDENKGKVACIILEAAATASPAPGFLERVRELATQHGAVLVFDEIISGFRWNVRGAQHFYGVTPDLATFGKAMANGFSLSALVGRRDIMERGGLDHPHPRVFLLSTTNGAETHSLAASLTTIKLLRDTSIIEENWNVGKQLTAGFNRSAQQYGVGERAKMAGVEISPWYAFYDASGKVDMALRTLFLQETIRQGVLIPYIAISASHRQAEVDRTLEAMDAALKVVANAIDKGSVEGLLTGPIVKPVFRKYN</sequence>
<keyword evidence="4" id="KW-0413">Isomerase</keyword>
<keyword evidence="2 3" id="KW-0663">Pyridoxal phosphate</keyword>
<reference evidence="5" key="1">
    <citation type="submission" date="2015-12" db="EMBL/GenBank/DDBJ databases">
        <title>FDA dAtabase for Regulatory Grade micrObial Sequences (FDA-ARGOS): Supporting development and validation of Infectious Disease Dx tests.</title>
        <authorList>
            <person name="Case J."/>
            <person name="Tallon L."/>
            <person name="Sadzewicz L."/>
            <person name="Sengamalay N."/>
            <person name="Ott S."/>
            <person name="Godinez A."/>
            <person name="Nagaraj S."/>
            <person name="Nadendla S."/>
            <person name="Sichtig H."/>
        </authorList>
    </citation>
    <scope>NUCLEOTIDE SEQUENCE [LARGE SCALE GENOMIC DNA]</scope>
    <source>
        <strain evidence="5">FDAARGOS_147</strain>
    </source>
</reference>
<accession>A0A0X8P1E5</accession>
<dbReference type="SUPFAM" id="SSF53383">
    <property type="entry name" value="PLP-dependent transferases"/>
    <property type="match status" value="1"/>
</dbReference>
<evidence type="ECO:0000256" key="3">
    <source>
        <dbReference type="RuleBase" id="RU003560"/>
    </source>
</evidence>
<dbReference type="GO" id="GO:0008483">
    <property type="term" value="F:transaminase activity"/>
    <property type="evidence" value="ECO:0007669"/>
    <property type="project" value="InterPro"/>
</dbReference>
<dbReference type="InterPro" id="IPR015421">
    <property type="entry name" value="PyrdxlP-dep_Trfase_major"/>
</dbReference>
<dbReference type="PANTHER" id="PTHR43713:SF3">
    <property type="entry name" value="GLUTAMATE-1-SEMIALDEHYDE 2,1-AMINOMUTASE 1, CHLOROPLASTIC-RELATED"/>
    <property type="match status" value="1"/>
</dbReference>
<organism evidence="4 5">
    <name type="scientific">Alcaligenes xylosoxydans xylosoxydans</name>
    <name type="common">Achromobacter xylosoxidans</name>
    <dbReference type="NCBI Taxonomy" id="85698"/>
    <lineage>
        <taxon>Bacteria</taxon>
        <taxon>Pseudomonadati</taxon>
        <taxon>Pseudomonadota</taxon>
        <taxon>Betaproteobacteria</taxon>
        <taxon>Burkholderiales</taxon>
        <taxon>Alcaligenaceae</taxon>
        <taxon>Achromobacter</taxon>
    </lineage>
</organism>
<dbReference type="Gene3D" id="3.40.640.10">
    <property type="entry name" value="Type I PLP-dependent aspartate aminotransferase-like (Major domain)"/>
    <property type="match status" value="1"/>
</dbReference>
<dbReference type="EMBL" id="CP014060">
    <property type="protein sequence ID" value="AMG38127.1"/>
    <property type="molecule type" value="Genomic_DNA"/>
</dbReference>
<comment type="cofactor">
    <cofactor evidence="1">
        <name>pyridoxal 5'-phosphate</name>
        <dbReference type="ChEBI" id="CHEBI:597326"/>
    </cofactor>
</comment>
<evidence type="ECO:0000256" key="2">
    <source>
        <dbReference type="ARBA" id="ARBA00022898"/>
    </source>
</evidence>
<evidence type="ECO:0000313" key="4">
    <source>
        <dbReference type="EMBL" id="AMG38127.1"/>
    </source>
</evidence>
<dbReference type="GO" id="GO:0030170">
    <property type="term" value="F:pyridoxal phosphate binding"/>
    <property type="evidence" value="ECO:0007669"/>
    <property type="project" value="InterPro"/>
</dbReference>
<dbReference type="AlphaFoldDB" id="A0A0X8P1E5"/>
<protein>
    <submittedName>
        <fullName evidence="4">Glutamate-1-semialdehyde 2,1-aminomutase</fullName>
        <ecNumber evidence="4">5.4.3.8</ecNumber>
    </submittedName>
</protein>
<dbReference type="NCBIfam" id="NF004856">
    <property type="entry name" value="PRK06209.1"/>
    <property type="match status" value="1"/>
</dbReference>
<comment type="similarity">
    <text evidence="3">Belongs to the class-III pyridoxal-phosphate-dependent aminotransferase family.</text>
</comment>
<dbReference type="GO" id="GO:0042286">
    <property type="term" value="F:glutamate-1-semialdehyde 2,1-aminomutase activity"/>
    <property type="evidence" value="ECO:0007669"/>
    <property type="project" value="UniProtKB-EC"/>
</dbReference>
<proteinExistence type="inferred from homology"/>
<dbReference type="InterPro" id="IPR015424">
    <property type="entry name" value="PyrdxlP-dep_Trfase"/>
</dbReference>
<dbReference type="EC" id="5.4.3.8" evidence="4"/>
<dbReference type="PANTHER" id="PTHR43713">
    <property type="entry name" value="GLUTAMATE-1-SEMIALDEHYDE 2,1-AMINOMUTASE"/>
    <property type="match status" value="1"/>
</dbReference>
<dbReference type="Gene3D" id="3.90.1150.10">
    <property type="entry name" value="Aspartate Aminotransferase, domain 1"/>
    <property type="match status" value="1"/>
</dbReference>